<proteinExistence type="predicted"/>
<reference evidence="2 3" key="1">
    <citation type="submission" date="2013-08" db="EMBL/GenBank/DDBJ databases">
        <title>The genome sequence of Skermanella stibiiresistens.</title>
        <authorList>
            <person name="Zhu W."/>
            <person name="Wang G."/>
        </authorList>
    </citation>
    <scope>NUCLEOTIDE SEQUENCE [LARGE SCALE GENOMIC DNA]</scope>
    <source>
        <strain evidence="2 3">SB22</strain>
    </source>
</reference>
<dbReference type="AlphaFoldDB" id="W9GU86"/>
<gene>
    <name evidence="2" type="ORF">N825_29220</name>
</gene>
<dbReference type="EMBL" id="AVFL01000049">
    <property type="protein sequence ID" value="EWY36206.1"/>
    <property type="molecule type" value="Genomic_DNA"/>
</dbReference>
<dbReference type="InterPro" id="IPR017926">
    <property type="entry name" value="GATASE"/>
</dbReference>
<dbReference type="CDD" id="cd01741">
    <property type="entry name" value="GATase1_1"/>
    <property type="match status" value="1"/>
</dbReference>
<accession>W9GU86</accession>
<sequence length="243" mass="26578">MRILVIQNSQRAPAGLLGQYLVEFGADLVTVTPPEGESLPADTAEFDAALVLGGPQFAGDDESNPYLPAQLDLMRGFAAGGKPVLGVCLGAQLLARAHGARVYKHSLMERGFRPIARTTAGADDPLLNALGSQRHIMQWHYDTFDLPAGAVLLATGPDCANQAFRLGDSQYGLQFHPEVDAAIVRDWVEMYKTEAEPEEDHAAVARQMDAELAEHLDEASEFVRDLARNWMELVREKTPRVSR</sequence>
<dbReference type="PANTHER" id="PTHR42695">
    <property type="entry name" value="GLUTAMINE AMIDOTRANSFERASE YLR126C-RELATED"/>
    <property type="match status" value="1"/>
</dbReference>
<dbReference type="Gene3D" id="3.40.50.880">
    <property type="match status" value="1"/>
</dbReference>
<evidence type="ECO:0000313" key="2">
    <source>
        <dbReference type="EMBL" id="EWY36206.1"/>
    </source>
</evidence>
<dbReference type="RefSeq" id="WP_037461088.1">
    <property type="nucleotide sequence ID" value="NZ_AVFL01000049.1"/>
</dbReference>
<evidence type="ECO:0000313" key="3">
    <source>
        <dbReference type="Proteomes" id="UP000019486"/>
    </source>
</evidence>
<dbReference type="OrthoDB" id="7365442at2"/>
<name>W9GU86_9PROT</name>
<comment type="caution">
    <text evidence="2">The sequence shown here is derived from an EMBL/GenBank/DDBJ whole genome shotgun (WGS) entry which is preliminary data.</text>
</comment>
<keyword evidence="3" id="KW-1185">Reference proteome</keyword>
<feature type="domain" description="Glutamine amidotransferase" evidence="1">
    <location>
        <begin position="18"/>
        <end position="180"/>
    </location>
</feature>
<protein>
    <recommendedName>
        <fullName evidence="1">Glutamine amidotransferase domain-containing protein</fullName>
    </recommendedName>
</protein>
<organism evidence="2 3">
    <name type="scientific">Skermanella stibiiresistens SB22</name>
    <dbReference type="NCBI Taxonomy" id="1385369"/>
    <lineage>
        <taxon>Bacteria</taxon>
        <taxon>Pseudomonadati</taxon>
        <taxon>Pseudomonadota</taxon>
        <taxon>Alphaproteobacteria</taxon>
        <taxon>Rhodospirillales</taxon>
        <taxon>Azospirillaceae</taxon>
        <taxon>Skermanella</taxon>
    </lineage>
</organism>
<dbReference type="InterPro" id="IPR044992">
    <property type="entry name" value="ChyE-like"/>
</dbReference>
<evidence type="ECO:0000259" key="1">
    <source>
        <dbReference type="Pfam" id="PF00117"/>
    </source>
</evidence>
<dbReference type="STRING" id="1385369.N825_29220"/>
<dbReference type="GO" id="GO:0005829">
    <property type="term" value="C:cytosol"/>
    <property type="evidence" value="ECO:0007669"/>
    <property type="project" value="TreeGrafter"/>
</dbReference>
<dbReference type="PROSITE" id="PS51273">
    <property type="entry name" value="GATASE_TYPE_1"/>
    <property type="match status" value="1"/>
</dbReference>
<dbReference type="SUPFAM" id="SSF52317">
    <property type="entry name" value="Class I glutamine amidotransferase-like"/>
    <property type="match status" value="1"/>
</dbReference>
<dbReference type="Proteomes" id="UP000019486">
    <property type="component" value="Unassembled WGS sequence"/>
</dbReference>
<dbReference type="PATRIC" id="fig|1385369.3.peg.6737"/>
<dbReference type="InterPro" id="IPR029062">
    <property type="entry name" value="Class_I_gatase-like"/>
</dbReference>
<dbReference type="Pfam" id="PF00117">
    <property type="entry name" value="GATase"/>
    <property type="match status" value="1"/>
</dbReference>
<dbReference type="PANTHER" id="PTHR42695:SF5">
    <property type="entry name" value="GLUTAMINE AMIDOTRANSFERASE YLR126C-RELATED"/>
    <property type="match status" value="1"/>
</dbReference>